<dbReference type="AlphaFoldDB" id="A0A165MBC3"/>
<feature type="transmembrane region" description="Helical" evidence="2">
    <location>
        <begin position="166"/>
        <end position="190"/>
    </location>
</feature>
<dbReference type="OrthoDB" id="3365245at2759"/>
<feature type="region of interest" description="Disordered" evidence="1">
    <location>
        <begin position="269"/>
        <end position="297"/>
    </location>
</feature>
<feature type="region of interest" description="Disordered" evidence="1">
    <location>
        <begin position="319"/>
        <end position="352"/>
    </location>
</feature>
<feature type="transmembrane region" description="Helical" evidence="2">
    <location>
        <begin position="9"/>
        <end position="30"/>
    </location>
</feature>
<evidence type="ECO:0000256" key="2">
    <source>
        <dbReference type="SAM" id="Phobius"/>
    </source>
</evidence>
<dbReference type="InterPro" id="IPR051380">
    <property type="entry name" value="pH-response_reg_palI/RIM9"/>
</dbReference>
<dbReference type="GO" id="GO:0032153">
    <property type="term" value="C:cell division site"/>
    <property type="evidence" value="ECO:0007669"/>
    <property type="project" value="TreeGrafter"/>
</dbReference>
<dbReference type="InParanoid" id="A0A165MBC3"/>
<feature type="compositionally biased region" description="Polar residues" evidence="1">
    <location>
        <begin position="533"/>
        <end position="560"/>
    </location>
</feature>
<sequence>MVFRPATPGFIVTLAATICLALVVFSVPWLKSIYFLQGDVKGVGKVTLGVLGYCLDVGNGDQCSKPTIGYEFDPNTILSNTTPIQIPEVVVKWITYALVLHIVALVAAAVSALFGLLAHVREMSMICCSNVFSGIAASMALIAFIFDLVLFFLVRSRITGAGGTANIGTGVWLTLAAWVMLFFASCFYGFGQCCLRRRPRAPGQPSIGGGNNDRYTPPYVTKPDYPDQLRLDAVKAEADRKARQRQGEGGLPAFQEYEAKPLRTQFIEEEEEEELHPQPYRDGVDQRRQPSSGTVAAAAVATGYAPAPRGTAAMDEYYTPTRRPSQPQPQPQPASSYPARQWQQTQQPAHAQIASHYPEIVEPVAAPSMPTTTPAVGHALFASNYNNNAGYGAHNQYLSTATNAQQYGHEAGGTSYHSAHSYFPSTYSQGAEYPANPNPYSQSVSSGASVYQPAAPTSFPQPAAAGYLPAGAQAPQSTPGGESYYTAYTATPPIPGGYDTTPPAMPQAAAQYRDSDSSYYSYQAGSALPPQPQSATSLPYTLTPGRANTSTPTFANQQSGVPAAPRGPRSPTSPTSPTSRWGQNSQAPSDMPPSYDAGYSSGPLPPEKGR</sequence>
<protein>
    <submittedName>
        <fullName evidence="3">Pali-domain-containing protein</fullName>
    </submittedName>
</protein>
<evidence type="ECO:0000256" key="1">
    <source>
        <dbReference type="SAM" id="MobiDB-lite"/>
    </source>
</evidence>
<reference evidence="3 4" key="1">
    <citation type="journal article" date="2016" name="Mol. Biol. Evol.">
        <title>Comparative Genomics of Early-Diverging Mushroom-Forming Fungi Provides Insights into the Origins of Lignocellulose Decay Capabilities.</title>
        <authorList>
            <person name="Nagy L.G."/>
            <person name="Riley R."/>
            <person name="Tritt A."/>
            <person name="Adam C."/>
            <person name="Daum C."/>
            <person name="Floudas D."/>
            <person name="Sun H."/>
            <person name="Yadav J.S."/>
            <person name="Pangilinan J."/>
            <person name="Larsson K.H."/>
            <person name="Matsuura K."/>
            <person name="Barry K."/>
            <person name="Labutti K."/>
            <person name="Kuo R."/>
            <person name="Ohm R.A."/>
            <person name="Bhattacharya S.S."/>
            <person name="Shirouzu T."/>
            <person name="Yoshinaga Y."/>
            <person name="Martin F.M."/>
            <person name="Grigoriev I.V."/>
            <person name="Hibbett D.S."/>
        </authorList>
    </citation>
    <scope>NUCLEOTIDE SEQUENCE [LARGE SCALE GENOMIC DNA]</scope>
    <source>
        <strain evidence="3 4">HHB12029</strain>
    </source>
</reference>
<feature type="region of interest" description="Disordered" evidence="1">
    <location>
        <begin position="236"/>
        <end position="255"/>
    </location>
</feature>
<dbReference type="GO" id="GO:0035838">
    <property type="term" value="C:growing cell tip"/>
    <property type="evidence" value="ECO:0007669"/>
    <property type="project" value="TreeGrafter"/>
</dbReference>
<keyword evidence="2" id="KW-0472">Membrane</keyword>
<dbReference type="Pfam" id="PF06687">
    <property type="entry name" value="SUR7"/>
    <property type="match status" value="1"/>
</dbReference>
<dbReference type="PANTHER" id="PTHR28013:SF4">
    <property type="entry name" value="MARVEL DOMAIN-CONTAINING PROTEIN"/>
    <property type="match status" value="1"/>
</dbReference>
<dbReference type="EMBL" id="KV425913">
    <property type="protein sequence ID" value="KZV99023.1"/>
    <property type="molecule type" value="Genomic_DNA"/>
</dbReference>
<dbReference type="GO" id="GO:0005886">
    <property type="term" value="C:plasma membrane"/>
    <property type="evidence" value="ECO:0007669"/>
    <property type="project" value="InterPro"/>
</dbReference>
<feature type="compositionally biased region" description="Low complexity" evidence="1">
    <location>
        <begin position="333"/>
        <end position="352"/>
    </location>
</feature>
<name>A0A165MBC3_EXIGL</name>
<keyword evidence="2" id="KW-1133">Transmembrane helix</keyword>
<gene>
    <name evidence="3" type="ORF">EXIGLDRAFT_763021</name>
</gene>
<organism evidence="3 4">
    <name type="scientific">Exidia glandulosa HHB12029</name>
    <dbReference type="NCBI Taxonomy" id="1314781"/>
    <lineage>
        <taxon>Eukaryota</taxon>
        <taxon>Fungi</taxon>
        <taxon>Dikarya</taxon>
        <taxon>Basidiomycota</taxon>
        <taxon>Agaricomycotina</taxon>
        <taxon>Agaricomycetes</taxon>
        <taxon>Auriculariales</taxon>
        <taxon>Exidiaceae</taxon>
        <taxon>Exidia</taxon>
    </lineage>
</organism>
<keyword evidence="2" id="KW-0812">Transmembrane</keyword>
<feature type="region of interest" description="Disordered" evidence="1">
    <location>
        <begin position="495"/>
        <end position="610"/>
    </location>
</feature>
<evidence type="ECO:0000313" key="3">
    <source>
        <dbReference type="EMBL" id="KZV99023.1"/>
    </source>
</evidence>
<accession>A0A165MBC3</accession>
<feature type="region of interest" description="Disordered" evidence="1">
    <location>
        <begin position="201"/>
        <end position="221"/>
    </location>
</feature>
<feature type="compositionally biased region" description="Low complexity" evidence="1">
    <location>
        <begin position="506"/>
        <end position="527"/>
    </location>
</feature>
<dbReference type="STRING" id="1314781.A0A165MBC3"/>
<keyword evidence="4" id="KW-1185">Reference proteome</keyword>
<feature type="transmembrane region" description="Helical" evidence="2">
    <location>
        <begin position="93"/>
        <end position="118"/>
    </location>
</feature>
<proteinExistence type="predicted"/>
<evidence type="ECO:0000313" key="4">
    <source>
        <dbReference type="Proteomes" id="UP000077266"/>
    </source>
</evidence>
<feature type="compositionally biased region" description="Low complexity" evidence="1">
    <location>
        <begin position="562"/>
        <end position="580"/>
    </location>
</feature>
<dbReference type="Proteomes" id="UP000077266">
    <property type="component" value="Unassembled WGS sequence"/>
</dbReference>
<feature type="transmembrane region" description="Helical" evidence="2">
    <location>
        <begin position="130"/>
        <end position="154"/>
    </location>
</feature>
<dbReference type="PANTHER" id="PTHR28013">
    <property type="entry name" value="PROTEIN DCV1-RELATED"/>
    <property type="match status" value="1"/>
</dbReference>
<dbReference type="InterPro" id="IPR009571">
    <property type="entry name" value="SUR7/Rim9-like_fungi"/>
</dbReference>